<reference evidence="5 6" key="1">
    <citation type="submission" date="2016-01" db="EMBL/GenBank/DDBJ databases">
        <title>Highly variable Streptococcus oralis are common among viridans streptococci isolated from primates.</title>
        <authorList>
            <person name="Denapaite D."/>
            <person name="Rieger M."/>
            <person name="Koendgen S."/>
            <person name="Brueckner R."/>
            <person name="Ochigava I."/>
            <person name="Kappeler P."/>
            <person name="Maetz-Rensing K."/>
            <person name="Leendertz F."/>
            <person name="Hakenbeck R."/>
        </authorList>
    </citation>
    <scope>NUCLEOTIDE SEQUENCE [LARGE SCALE GENOMIC DNA]</scope>
    <source>
        <strain evidence="5 6">DD07</strain>
    </source>
</reference>
<evidence type="ECO:0000259" key="4">
    <source>
        <dbReference type="PROSITE" id="PS50995"/>
    </source>
</evidence>
<dbReference type="OrthoDB" id="9799747at2"/>
<comment type="caution">
    <text evidence="5">The sequence shown here is derived from an EMBL/GenBank/DDBJ whole genome shotgun (WGS) entry which is preliminary data.</text>
</comment>
<dbReference type="PANTHER" id="PTHR42756:SF1">
    <property type="entry name" value="TRANSCRIPTIONAL REPRESSOR OF EMRAB OPERON"/>
    <property type="match status" value="1"/>
</dbReference>
<organism evidence="5 6">
    <name type="scientific">Streptococcus gordonii</name>
    <dbReference type="NCBI Taxonomy" id="1302"/>
    <lineage>
        <taxon>Bacteria</taxon>
        <taxon>Bacillati</taxon>
        <taxon>Bacillota</taxon>
        <taxon>Bacilli</taxon>
        <taxon>Lactobacillales</taxon>
        <taxon>Streptococcaceae</taxon>
        <taxon>Streptococcus</taxon>
    </lineage>
</organism>
<protein>
    <submittedName>
        <fullName evidence="5">Transcriptional regulator, MarR family</fullName>
    </submittedName>
</protein>
<dbReference type="Proteomes" id="UP000070096">
    <property type="component" value="Unassembled WGS sequence"/>
</dbReference>
<gene>
    <name evidence="5" type="ORF">SGODD07_00385</name>
</gene>
<dbReference type="SUPFAM" id="SSF46785">
    <property type="entry name" value="Winged helix' DNA-binding domain"/>
    <property type="match status" value="1"/>
</dbReference>
<feature type="domain" description="HTH marR-type" evidence="4">
    <location>
        <begin position="1"/>
        <end position="148"/>
    </location>
</feature>
<evidence type="ECO:0000256" key="1">
    <source>
        <dbReference type="ARBA" id="ARBA00023015"/>
    </source>
</evidence>
<dbReference type="InterPro" id="IPR000835">
    <property type="entry name" value="HTH_MarR-typ"/>
</dbReference>
<proteinExistence type="predicted"/>
<dbReference type="Pfam" id="PF01047">
    <property type="entry name" value="MarR"/>
    <property type="match status" value="1"/>
</dbReference>
<dbReference type="SMART" id="SM00347">
    <property type="entry name" value="HTH_MARR"/>
    <property type="match status" value="1"/>
</dbReference>
<evidence type="ECO:0000256" key="3">
    <source>
        <dbReference type="ARBA" id="ARBA00023163"/>
    </source>
</evidence>
<dbReference type="EMBL" id="LQRC01000065">
    <property type="protein sequence ID" value="KXT73648.1"/>
    <property type="molecule type" value="Genomic_DNA"/>
</dbReference>
<keyword evidence="1" id="KW-0805">Transcription regulation</keyword>
<dbReference type="PROSITE" id="PS50995">
    <property type="entry name" value="HTH_MARR_2"/>
    <property type="match status" value="1"/>
</dbReference>
<evidence type="ECO:0000313" key="5">
    <source>
        <dbReference type="EMBL" id="KXT73648.1"/>
    </source>
</evidence>
<evidence type="ECO:0000256" key="2">
    <source>
        <dbReference type="ARBA" id="ARBA00023125"/>
    </source>
</evidence>
<dbReference type="PRINTS" id="PR00598">
    <property type="entry name" value="HTHMARR"/>
</dbReference>
<name>A0A139NC51_STRGN</name>
<sequence>MAMRTLEELLEENKLDLKTMIVFRKAERTIRSIEQRVIKENKLTPTQFSVLETLYSKGKMRIQDLIDHMLATSGNMTVVIKNMVRDGLISRTSDPNDRRSYLIELSQKGQDLIEEIFPQHILCVKEALGILSDEDKETLIAILKKYKNLS</sequence>
<dbReference type="GO" id="GO:0003700">
    <property type="term" value="F:DNA-binding transcription factor activity"/>
    <property type="evidence" value="ECO:0007669"/>
    <property type="project" value="InterPro"/>
</dbReference>
<dbReference type="Gene3D" id="1.10.10.10">
    <property type="entry name" value="Winged helix-like DNA-binding domain superfamily/Winged helix DNA-binding domain"/>
    <property type="match status" value="1"/>
</dbReference>
<dbReference type="PANTHER" id="PTHR42756">
    <property type="entry name" value="TRANSCRIPTIONAL REGULATOR, MARR"/>
    <property type="match status" value="1"/>
</dbReference>
<evidence type="ECO:0000313" key="6">
    <source>
        <dbReference type="Proteomes" id="UP000070096"/>
    </source>
</evidence>
<dbReference type="InterPro" id="IPR036390">
    <property type="entry name" value="WH_DNA-bd_sf"/>
</dbReference>
<keyword evidence="3" id="KW-0804">Transcription</keyword>
<dbReference type="PATRIC" id="fig|1302.21.peg.436"/>
<dbReference type="GO" id="GO:0003677">
    <property type="term" value="F:DNA binding"/>
    <property type="evidence" value="ECO:0007669"/>
    <property type="project" value="UniProtKB-KW"/>
</dbReference>
<dbReference type="AlphaFoldDB" id="A0A139NC51"/>
<keyword evidence="2" id="KW-0238">DNA-binding</keyword>
<accession>A0A139NC51</accession>
<dbReference type="InterPro" id="IPR036388">
    <property type="entry name" value="WH-like_DNA-bd_sf"/>
</dbReference>